<dbReference type="InterPro" id="IPR047057">
    <property type="entry name" value="MerR_fam"/>
</dbReference>
<dbReference type="Proteomes" id="UP000036923">
    <property type="component" value="Unassembled WGS sequence"/>
</dbReference>
<keyword evidence="3" id="KW-0804">Transcription</keyword>
<dbReference type="PROSITE" id="PS50937">
    <property type="entry name" value="HTH_MERR_2"/>
    <property type="match status" value="1"/>
</dbReference>
<dbReference type="InterPro" id="IPR009061">
    <property type="entry name" value="DNA-bd_dom_put_sf"/>
</dbReference>
<dbReference type="AlphaFoldDB" id="A0A0L6JWM6"/>
<dbReference type="Gene3D" id="1.10.1660.10">
    <property type="match status" value="1"/>
</dbReference>
<dbReference type="STRING" id="398512.Bccel_5109"/>
<keyword evidence="1" id="KW-0805">Transcription regulation</keyword>
<gene>
    <name evidence="6" type="ORF">Bccel_5109</name>
</gene>
<dbReference type="SMART" id="SM00422">
    <property type="entry name" value="HTH_MERR"/>
    <property type="match status" value="1"/>
</dbReference>
<dbReference type="eggNOG" id="COG0789">
    <property type="taxonomic scope" value="Bacteria"/>
</dbReference>
<dbReference type="PANTHER" id="PTHR30204:SF94">
    <property type="entry name" value="HEAVY METAL-DEPENDENT TRANSCRIPTIONAL REGULATOR HI_0293-RELATED"/>
    <property type="match status" value="1"/>
</dbReference>
<reference evidence="7" key="1">
    <citation type="submission" date="2015-07" db="EMBL/GenBank/DDBJ databases">
        <title>Near-Complete Genome Sequence of the Cellulolytic Bacterium Bacteroides (Pseudobacteroides) cellulosolvens ATCC 35603.</title>
        <authorList>
            <person name="Dassa B."/>
            <person name="Utturkar S.M."/>
            <person name="Klingeman D.M."/>
            <person name="Hurt R.A."/>
            <person name="Keller M."/>
            <person name="Xu J."/>
            <person name="Reddy Y.H.K."/>
            <person name="Borovok I."/>
            <person name="Grinberg I.R."/>
            <person name="Lamed R."/>
            <person name="Zhivin O."/>
            <person name="Bayer E.A."/>
            <person name="Brown S.D."/>
        </authorList>
    </citation>
    <scope>NUCLEOTIDE SEQUENCE [LARGE SCALE GENOMIC DNA]</scope>
    <source>
        <strain evidence="7">DSM 2933</strain>
    </source>
</reference>
<proteinExistence type="predicted"/>
<evidence type="ECO:0000256" key="1">
    <source>
        <dbReference type="ARBA" id="ARBA00023015"/>
    </source>
</evidence>
<dbReference type="GO" id="GO:0003700">
    <property type="term" value="F:DNA-binding transcription factor activity"/>
    <property type="evidence" value="ECO:0007669"/>
    <property type="project" value="InterPro"/>
</dbReference>
<dbReference type="CDD" id="cd00592">
    <property type="entry name" value="HTH_MerR-like"/>
    <property type="match status" value="1"/>
</dbReference>
<keyword evidence="4" id="KW-0175">Coiled coil</keyword>
<organism evidence="6 7">
    <name type="scientific">Pseudobacteroides cellulosolvens ATCC 35603 = DSM 2933</name>
    <dbReference type="NCBI Taxonomy" id="398512"/>
    <lineage>
        <taxon>Bacteria</taxon>
        <taxon>Bacillati</taxon>
        <taxon>Bacillota</taxon>
        <taxon>Clostridia</taxon>
        <taxon>Eubacteriales</taxon>
        <taxon>Oscillospiraceae</taxon>
        <taxon>Pseudobacteroides</taxon>
    </lineage>
</organism>
<evidence type="ECO:0000256" key="4">
    <source>
        <dbReference type="SAM" id="Coils"/>
    </source>
</evidence>
<dbReference type="PROSITE" id="PS00552">
    <property type="entry name" value="HTH_MERR_1"/>
    <property type="match status" value="1"/>
</dbReference>
<evidence type="ECO:0000256" key="3">
    <source>
        <dbReference type="ARBA" id="ARBA00023163"/>
    </source>
</evidence>
<sequence length="316" mass="37169">MTISEVMRQTGLTKRAIRYYEEEGLINPSINNENSYRDYHSEDIDKLIKISLLRQIGLSIDNIKELVNSPTSINDVLKLHLDKINRNIKDLEKSKNLINEIIENNKINSTNDFMEKLKSLKENIELEDKNKFGYIKRQLLKIFPGSFGKMLILHFSPFLNDPVDDEDKEKAWNDIVKFLDEAEPFNYPQEFYNNSGDFSDDVLEKIAAENNKEIQSLLNYTPQELEEYKIKFMESLNSMNENKDFVEIRQKMWKSNLDFKNRLQSSGYYDRFVNNLRILSSDYDKYQTILQKLNDELGLYYDSDGNIAVNSSVDQK</sequence>
<evidence type="ECO:0000313" key="6">
    <source>
        <dbReference type="EMBL" id="KNY29832.1"/>
    </source>
</evidence>
<dbReference type="EMBL" id="LGTC01000001">
    <property type="protein sequence ID" value="KNY29832.1"/>
    <property type="molecule type" value="Genomic_DNA"/>
</dbReference>
<evidence type="ECO:0000256" key="2">
    <source>
        <dbReference type="ARBA" id="ARBA00023125"/>
    </source>
</evidence>
<comment type="caution">
    <text evidence="6">The sequence shown here is derived from an EMBL/GenBank/DDBJ whole genome shotgun (WGS) entry which is preliminary data.</text>
</comment>
<dbReference type="SUPFAM" id="SSF46955">
    <property type="entry name" value="Putative DNA-binding domain"/>
    <property type="match status" value="1"/>
</dbReference>
<name>A0A0L6JWM6_9FIRM</name>
<keyword evidence="7" id="KW-1185">Reference proteome</keyword>
<accession>A0A0L6JWM6</accession>
<dbReference type="InterPro" id="IPR000551">
    <property type="entry name" value="MerR-type_HTH_dom"/>
</dbReference>
<protein>
    <submittedName>
        <fullName evidence="6">Transcriptional regulator, MerR family</fullName>
    </submittedName>
</protein>
<dbReference type="OrthoDB" id="9791488at2"/>
<dbReference type="PANTHER" id="PTHR30204">
    <property type="entry name" value="REDOX-CYCLING DRUG-SENSING TRANSCRIPTIONAL ACTIVATOR SOXR"/>
    <property type="match status" value="1"/>
</dbReference>
<dbReference type="RefSeq" id="WP_036943451.1">
    <property type="nucleotide sequence ID" value="NZ_JQKC01000021.1"/>
</dbReference>
<dbReference type="Pfam" id="PF13411">
    <property type="entry name" value="MerR_1"/>
    <property type="match status" value="1"/>
</dbReference>
<keyword evidence="2" id="KW-0238">DNA-binding</keyword>
<evidence type="ECO:0000259" key="5">
    <source>
        <dbReference type="PROSITE" id="PS50937"/>
    </source>
</evidence>
<dbReference type="GO" id="GO:0003677">
    <property type="term" value="F:DNA binding"/>
    <property type="evidence" value="ECO:0007669"/>
    <property type="project" value="UniProtKB-KW"/>
</dbReference>
<feature type="domain" description="HTH merR-type" evidence="5">
    <location>
        <begin position="1"/>
        <end position="69"/>
    </location>
</feature>
<feature type="coiled-coil region" evidence="4">
    <location>
        <begin position="74"/>
        <end position="101"/>
    </location>
</feature>
<evidence type="ECO:0000313" key="7">
    <source>
        <dbReference type="Proteomes" id="UP000036923"/>
    </source>
</evidence>